<dbReference type="InterPro" id="IPR018060">
    <property type="entry name" value="HTH_AraC"/>
</dbReference>
<organism evidence="2 3">
    <name type="scientific">Salipiger aestuarii</name>
    <dbReference type="NCBI Taxonomy" id="568098"/>
    <lineage>
        <taxon>Bacteria</taxon>
        <taxon>Pseudomonadati</taxon>
        <taxon>Pseudomonadota</taxon>
        <taxon>Alphaproteobacteria</taxon>
        <taxon>Rhodobacterales</taxon>
        <taxon>Roseobacteraceae</taxon>
        <taxon>Salipiger</taxon>
    </lineage>
</organism>
<comment type="caution">
    <text evidence="2">The sequence shown here is derived from an EMBL/GenBank/DDBJ whole genome shotgun (WGS) entry which is preliminary data.</text>
</comment>
<accession>A0A327Y6Z1</accession>
<evidence type="ECO:0000313" key="2">
    <source>
        <dbReference type="EMBL" id="RAK15515.1"/>
    </source>
</evidence>
<dbReference type="Gene3D" id="1.10.10.60">
    <property type="entry name" value="Homeodomain-like"/>
    <property type="match status" value="1"/>
</dbReference>
<feature type="domain" description="HTH araC/xylS-type" evidence="1">
    <location>
        <begin position="1"/>
        <end position="90"/>
    </location>
</feature>
<dbReference type="Pfam" id="PF12833">
    <property type="entry name" value="HTH_18"/>
    <property type="match status" value="1"/>
</dbReference>
<name>A0A327Y6Z1_9RHOB</name>
<dbReference type="RefSeq" id="WP_170134573.1">
    <property type="nucleotide sequence ID" value="NZ_LIGK01000013.1"/>
</dbReference>
<gene>
    <name evidence="2" type="ORF">ATI53_102250</name>
</gene>
<proteinExistence type="predicted"/>
<dbReference type="GO" id="GO:0043565">
    <property type="term" value="F:sequence-specific DNA binding"/>
    <property type="evidence" value="ECO:0007669"/>
    <property type="project" value="InterPro"/>
</dbReference>
<dbReference type="AlphaFoldDB" id="A0A327Y6Z1"/>
<dbReference type="Proteomes" id="UP000249165">
    <property type="component" value="Unassembled WGS sequence"/>
</dbReference>
<dbReference type="SMART" id="SM00342">
    <property type="entry name" value="HTH_ARAC"/>
    <property type="match status" value="1"/>
</dbReference>
<sequence length="118" mass="12557">MQQHIELPVPLAQIAQALGVGRRRLERRVLADVRMTPRTAYPDLRLDRALRGTGQTVTEIAHGRAFCDGPNPARVLKARRGLSPAEYRRAQAASAGARHAVGVLLPPGGTAHAGGISA</sequence>
<dbReference type="EMBL" id="QLMG01000022">
    <property type="protein sequence ID" value="RAK15515.1"/>
    <property type="molecule type" value="Genomic_DNA"/>
</dbReference>
<keyword evidence="3" id="KW-1185">Reference proteome</keyword>
<evidence type="ECO:0000259" key="1">
    <source>
        <dbReference type="PROSITE" id="PS01124"/>
    </source>
</evidence>
<protein>
    <submittedName>
        <fullName evidence="2">AraC family carnitine catabolism transcriptional activator</fullName>
    </submittedName>
</protein>
<reference evidence="2 3" key="1">
    <citation type="submission" date="2018-06" db="EMBL/GenBank/DDBJ databases">
        <title>Genomic Encyclopedia of Archaeal and Bacterial Type Strains, Phase II (KMG-II): from individual species to whole genera.</title>
        <authorList>
            <person name="Goeker M."/>
        </authorList>
    </citation>
    <scope>NUCLEOTIDE SEQUENCE [LARGE SCALE GENOMIC DNA]</scope>
    <source>
        <strain evidence="2 3">DSM 22011</strain>
    </source>
</reference>
<dbReference type="GO" id="GO:0003700">
    <property type="term" value="F:DNA-binding transcription factor activity"/>
    <property type="evidence" value="ECO:0007669"/>
    <property type="project" value="InterPro"/>
</dbReference>
<evidence type="ECO:0000313" key="3">
    <source>
        <dbReference type="Proteomes" id="UP000249165"/>
    </source>
</evidence>
<dbReference type="PROSITE" id="PS01124">
    <property type="entry name" value="HTH_ARAC_FAMILY_2"/>
    <property type="match status" value="1"/>
</dbReference>